<keyword evidence="3" id="KW-0805">Transcription regulation</keyword>
<evidence type="ECO:0000313" key="11">
    <source>
        <dbReference type="EMBL" id="GMM56239.1"/>
    </source>
</evidence>
<dbReference type="PANTHER" id="PTHR11462:SF35">
    <property type="entry name" value="TRANSCRIPTION FACTOR JRA"/>
    <property type="match status" value="1"/>
</dbReference>
<evidence type="ECO:0000313" key="12">
    <source>
        <dbReference type="Proteomes" id="UP001377567"/>
    </source>
</evidence>
<dbReference type="GO" id="GO:0005634">
    <property type="term" value="C:nucleus"/>
    <property type="evidence" value="ECO:0007669"/>
    <property type="project" value="UniProtKB-SubCell"/>
</dbReference>
<dbReference type="Gene3D" id="3.30.160.60">
    <property type="entry name" value="Classic Zinc Finger"/>
    <property type="match status" value="1"/>
</dbReference>
<evidence type="ECO:0000256" key="4">
    <source>
        <dbReference type="ARBA" id="ARBA00023125"/>
    </source>
</evidence>
<dbReference type="CDD" id="cd12192">
    <property type="entry name" value="GCN4_cent"/>
    <property type="match status" value="1"/>
</dbReference>
<dbReference type="SUPFAM" id="SSF57959">
    <property type="entry name" value="Leucine zipper domain"/>
    <property type="match status" value="1"/>
</dbReference>
<dbReference type="Pfam" id="PF07716">
    <property type="entry name" value="bZIP_2"/>
    <property type="match status" value="1"/>
</dbReference>
<comment type="similarity">
    <text evidence="8">Belongs to the bZIP family. GCN4 subfamily.</text>
</comment>
<evidence type="ECO:0000256" key="2">
    <source>
        <dbReference type="ARBA" id="ARBA00022605"/>
    </source>
</evidence>
<name>A0AAV5S0Z8_MAUHU</name>
<dbReference type="SMART" id="SM00338">
    <property type="entry name" value="BRLZ"/>
    <property type="match status" value="1"/>
</dbReference>
<evidence type="ECO:0000256" key="9">
    <source>
        <dbReference type="SAM" id="MobiDB-lite"/>
    </source>
</evidence>
<dbReference type="PROSITE" id="PS50217">
    <property type="entry name" value="BZIP"/>
    <property type="match status" value="1"/>
</dbReference>
<evidence type="ECO:0000256" key="8">
    <source>
        <dbReference type="ARBA" id="ARBA00061302"/>
    </source>
</evidence>
<dbReference type="GO" id="GO:0005667">
    <property type="term" value="C:transcription regulator complex"/>
    <property type="evidence" value="ECO:0007669"/>
    <property type="project" value="TreeGrafter"/>
</dbReference>
<keyword evidence="2" id="KW-0028">Amino-acid biosynthesis</keyword>
<evidence type="ECO:0000256" key="6">
    <source>
        <dbReference type="ARBA" id="ARBA00023163"/>
    </source>
</evidence>
<proteinExistence type="inferred from homology"/>
<keyword evidence="6" id="KW-0804">Transcription</keyword>
<keyword evidence="12" id="KW-1185">Reference proteome</keyword>
<dbReference type="AlphaFoldDB" id="A0AAV5S0Z8"/>
<dbReference type="InterPro" id="IPR050946">
    <property type="entry name" value="AP-1_TF_bZIP"/>
</dbReference>
<dbReference type="CDD" id="cd12193">
    <property type="entry name" value="bZIP_GCN4"/>
    <property type="match status" value="1"/>
</dbReference>
<keyword evidence="5" id="KW-0010">Activator</keyword>
<dbReference type="InterPro" id="IPR046347">
    <property type="entry name" value="bZIP_sf"/>
</dbReference>
<evidence type="ECO:0000259" key="10">
    <source>
        <dbReference type="PROSITE" id="PS50217"/>
    </source>
</evidence>
<organism evidence="11 12">
    <name type="scientific">Maudiozyma humilis</name>
    <name type="common">Sour dough yeast</name>
    <name type="synonym">Kazachstania humilis</name>
    <dbReference type="NCBI Taxonomy" id="51915"/>
    <lineage>
        <taxon>Eukaryota</taxon>
        <taxon>Fungi</taxon>
        <taxon>Dikarya</taxon>
        <taxon>Ascomycota</taxon>
        <taxon>Saccharomycotina</taxon>
        <taxon>Saccharomycetes</taxon>
        <taxon>Saccharomycetales</taxon>
        <taxon>Saccharomycetaceae</taxon>
        <taxon>Maudiozyma</taxon>
    </lineage>
</organism>
<protein>
    <submittedName>
        <fullName evidence="11">Amino acid starvation-responsive transcription factor</fullName>
    </submittedName>
</protein>
<dbReference type="EMBL" id="BTGD01000008">
    <property type="protein sequence ID" value="GMM56239.1"/>
    <property type="molecule type" value="Genomic_DNA"/>
</dbReference>
<keyword evidence="4" id="KW-0238">DNA-binding</keyword>
<evidence type="ECO:0000256" key="1">
    <source>
        <dbReference type="ARBA" id="ARBA00004123"/>
    </source>
</evidence>
<dbReference type="PANTHER" id="PTHR11462">
    <property type="entry name" value="JUN TRANSCRIPTION FACTOR-RELATED"/>
    <property type="match status" value="1"/>
</dbReference>
<dbReference type="GO" id="GO:0000981">
    <property type="term" value="F:DNA-binding transcription factor activity, RNA polymerase II-specific"/>
    <property type="evidence" value="ECO:0007669"/>
    <property type="project" value="TreeGrafter"/>
</dbReference>
<feature type="domain" description="BZIP" evidence="10">
    <location>
        <begin position="219"/>
        <end position="269"/>
    </location>
</feature>
<evidence type="ECO:0000256" key="3">
    <source>
        <dbReference type="ARBA" id="ARBA00023015"/>
    </source>
</evidence>
<dbReference type="GO" id="GO:0001080">
    <property type="term" value="P:nitrogen catabolite activation of transcription from RNA polymerase II promoter"/>
    <property type="evidence" value="ECO:0007669"/>
    <property type="project" value="TreeGrafter"/>
</dbReference>
<dbReference type="FunFam" id="3.30.160.60:FF:001491">
    <property type="entry name" value="Cross-pathway control protein A"/>
    <property type="match status" value="1"/>
</dbReference>
<gene>
    <name evidence="11" type="ORF">DAKH74_028550</name>
</gene>
<dbReference type="PROSITE" id="PS00036">
    <property type="entry name" value="BZIP_BASIC"/>
    <property type="match status" value="1"/>
</dbReference>
<dbReference type="GO" id="GO:1903833">
    <property type="term" value="P:positive regulation of cellular response to amino acid starvation"/>
    <property type="evidence" value="ECO:0007669"/>
    <property type="project" value="TreeGrafter"/>
</dbReference>
<sequence>MSQFNSTSLFAPQSAAGPLDPVDSFTTAINALSPASSASATPMVKHEDILDGGNFMFNDIDVAQPQQQQIDELDSAVVDAFFSSSTDSTPMFEFDNVDAGSSDPKEWTSLFDNDIPVVTEEDVLANDKAVVSTEASVSTLPSFEMASMTSFLPTPMIEDDVLPKASSAAKAKKVASAGRVSKKSNVGTIQADKLDHLGVVAYNRKARNAPLTPVIPESNDPVAQKRARNTEAARRSRARKLQRMNQLEDRVESLLAKNNELENEVARLRSLLGKQ</sequence>
<keyword evidence="7" id="KW-0539">Nucleus</keyword>
<dbReference type="GO" id="GO:0008652">
    <property type="term" value="P:amino acid biosynthetic process"/>
    <property type="evidence" value="ECO:0007669"/>
    <property type="project" value="UniProtKB-KW"/>
</dbReference>
<dbReference type="GO" id="GO:0000978">
    <property type="term" value="F:RNA polymerase II cis-regulatory region sequence-specific DNA binding"/>
    <property type="evidence" value="ECO:0007669"/>
    <property type="project" value="TreeGrafter"/>
</dbReference>
<comment type="caution">
    <text evidence="11">The sequence shown here is derived from an EMBL/GenBank/DDBJ whole genome shotgun (WGS) entry which is preliminary data.</text>
</comment>
<feature type="region of interest" description="Disordered" evidence="9">
    <location>
        <begin position="211"/>
        <end position="236"/>
    </location>
</feature>
<comment type="subcellular location">
    <subcellularLocation>
        <location evidence="1">Nucleus</location>
    </subcellularLocation>
</comment>
<evidence type="ECO:0000256" key="5">
    <source>
        <dbReference type="ARBA" id="ARBA00023159"/>
    </source>
</evidence>
<evidence type="ECO:0000256" key="7">
    <source>
        <dbReference type="ARBA" id="ARBA00023242"/>
    </source>
</evidence>
<dbReference type="Proteomes" id="UP001377567">
    <property type="component" value="Unassembled WGS sequence"/>
</dbReference>
<reference evidence="11 12" key="1">
    <citation type="journal article" date="2023" name="Elife">
        <title>Identification of key yeast species and microbe-microbe interactions impacting larval growth of Drosophila in the wild.</title>
        <authorList>
            <person name="Mure A."/>
            <person name="Sugiura Y."/>
            <person name="Maeda R."/>
            <person name="Honda K."/>
            <person name="Sakurai N."/>
            <person name="Takahashi Y."/>
            <person name="Watada M."/>
            <person name="Katoh T."/>
            <person name="Gotoh A."/>
            <person name="Gotoh Y."/>
            <person name="Taniguchi I."/>
            <person name="Nakamura K."/>
            <person name="Hayashi T."/>
            <person name="Katayama T."/>
            <person name="Uemura T."/>
            <person name="Hattori Y."/>
        </authorList>
    </citation>
    <scope>NUCLEOTIDE SEQUENCE [LARGE SCALE GENOMIC DNA]</scope>
    <source>
        <strain evidence="11 12">KH-74</strain>
    </source>
</reference>
<accession>A0AAV5S0Z8</accession>
<dbReference type="InterPro" id="IPR004827">
    <property type="entry name" value="bZIP"/>
</dbReference>